<comment type="catalytic activity">
    <reaction evidence="1">
        <text>Hydrolysis of terminal, non-reducing alpha-D-galactose residues in alpha-D-galactosides, including galactose oligosaccharides, galactomannans and galactolipids.</text>
        <dbReference type="EC" id="3.2.1.22"/>
    </reaction>
</comment>
<dbReference type="SUPFAM" id="SSF50129">
    <property type="entry name" value="GroES-like"/>
    <property type="match status" value="1"/>
</dbReference>
<dbReference type="Pfam" id="PF05691">
    <property type="entry name" value="Raffinose_syn"/>
    <property type="match status" value="2"/>
</dbReference>
<organism evidence="6 7">
    <name type="scientific">Penicillium cosmopolitanum</name>
    <dbReference type="NCBI Taxonomy" id="1131564"/>
    <lineage>
        <taxon>Eukaryota</taxon>
        <taxon>Fungi</taxon>
        <taxon>Dikarya</taxon>
        <taxon>Ascomycota</taxon>
        <taxon>Pezizomycotina</taxon>
        <taxon>Eurotiomycetes</taxon>
        <taxon>Eurotiomycetidae</taxon>
        <taxon>Eurotiales</taxon>
        <taxon>Aspergillaceae</taxon>
        <taxon>Penicillium</taxon>
    </lineage>
</organism>
<dbReference type="InterPro" id="IPR020843">
    <property type="entry name" value="ER"/>
</dbReference>
<dbReference type="InterPro" id="IPR036291">
    <property type="entry name" value="NAD(P)-bd_dom_sf"/>
</dbReference>
<keyword evidence="7" id="KW-1185">Reference proteome</keyword>
<dbReference type="Pfam" id="PF08240">
    <property type="entry name" value="ADH_N"/>
    <property type="match status" value="1"/>
</dbReference>
<feature type="domain" description="Enoyl reductase (ER)" evidence="5">
    <location>
        <begin position="12"/>
        <end position="329"/>
    </location>
</feature>
<dbReference type="PANTHER" id="PTHR31268:SF32">
    <property type="entry name" value="GALACTINOL--SUCROSE GALACTOSYLTRANSFERASE 2-RELATED"/>
    <property type="match status" value="1"/>
</dbReference>
<dbReference type="AlphaFoldDB" id="A0A9X0BDU9"/>
<comment type="caution">
    <text evidence="6">The sequence shown here is derived from an EMBL/GenBank/DDBJ whole genome shotgun (WGS) entry which is preliminary data.</text>
</comment>
<comment type="catalytic activity">
    <reaction evidence="4">
        <text>alpha-D-galactosyl-(1-&gt;3)-1D-myo-inositol + sucrose = raffinose + myo-inositol</text>
        <dbReference type="Rhea" id="RHEA:20161"/>
        <dbReference type="ChEBI" id="CHEBI:16634"/>
        <dbReference type="ChEBI" id="CHEBI:17268"/>
        <dbReference type="ChEBI" id="CHEBI:17505"/>
        <dbReference type="ChEBI" id="CHEBI:17992"/>
        <dbReference type="EC" id="2.4.1.82"/>
    </reaction>
</comment>
<evidence type="ECO:0000256" key="2">
    <source>
        <dbReference type="ARBA" id="ARBA00007240"/>
    </source>
</evidence>
<sequence>MKQWVVENKDNGFDGLVFKDAPIPTVGETEVLVKLQAASLNYRDLIIPLGKYPFPCGYPVIPGSDGAGEVIEVGSKVREFKKGDHVATLFNQGHQYGPIDIPATQTGLGGAIDGTVREYGAFEEKGLVKAAKNLSPVENSTLTCAALTSWNALYGLKPLKPGQVVLVQGTGGVSIFGLQFAKAAGATVIATTSSDQKAKKLKELGADHIINYKTDPNWGETARALTPDGAGVDHIIEVGGSGTLKQSFKAIKYEGVISVIGFLGGVSPADQPSVLDTLSNICTVRGVYVGSKALMRDMIRAIEANDIHPVVDDKVFTLAETRDAYEYMVNQPWEAQIWHNISGLDWTALPLHKAKHSAAPLLSGNDAEYNYHRHIFTGQIQLPSFGGHAQFTVRFRTSLDTDWQWVNPHHSVGDGEIVYTARESGIKKALSPYFPSQVRKEELAKYIINLSPDMQVESRTSEAPGSLLWSISGNVSAAANGASGISTLPLGTPSSIMRNFSLVRVWSPWLGPRHGRDWFELTEDAILCSFLRKDGLNLVLLAISGVNDILTVFRSGENGEVLIKARNDNTKPTQFNVLAAVAEDFEVAMSALIYESRKLVKPFSDPSMDDWEETSPISPLDDDIVIVEKDPKIQWLAEWFDGLTFCTWNSLGQDLTEEKLLQSLESLKSHGISISNLIIDDNWQSLDNEGESQFRRRWQRFEANEKAFPRGLKRTVDEIRQKHPNIQHVAVWHALFGSNGPIAQNIPEGKILAIDPDDIQPFYEDFYSYLNTVGVDSVKADAQFFLDLLENPEDRKRFTTSYQDAWSIASLKHFNTRSISCMSLVPQIMFHSQLPNNKPTIPLRNSDDFFPEVPASHPWHIFCNAHNSLLTRYLNALPDWDMFQTDHPYASFHAAARCISGGPVYITDEPGKHDLKLLDQMTAPTVQDTTIILRPSVIGRTIDVYNDYNDGQILRVGSYTGWAKTGSGILGLFNLKPADTSCMVSLIDFPGIHKDSDSQYVIRSHTSGKVTEQMHLAASSDRQSVVSIILQDKGWEILTAYPTYSFTLNGNIRSTASQGVLTNVAVLGLLGKMTGAAAVMSSDIFLVENGRLRFDIHLKALGTLGVYFSNLKDLNINRNFMVMILGKPIPPKTVWKEGGENSTVLAIDVLGAWKCMKLDSGWSNEALIQVFVG</sequence>
<reference evidence="6" key="2">
    <citation type="journal article" date="2023" name="IMA Fungus">
        <title>Comparative genomic study of the Penicillium genus elucidates a diverse pangenome and 15 lateral gene transfer events.</title>
        <authorList>
            <person name="Petersen C."/>
            <person name="Sorensen T."/>
            <person name="Nielsen M.R."/>
            <person name="Sondergaard T.E."/>
            <person name="Sorensen J.L."/>
            <person name="Fitzpatrick D.A."/>
            <person name="Frisvad J.C."/>
            <person name="Nielsen K.L."/>
        </authorList>
    </citation>
    <scope>NUCLEOTIDE SEQUENCE</scope>
    <source>
        <strain evidence="6">IBT 29677</strain>
    </source>
</reference>
<dbReference type="InterPro" id="IPR017853">
    <property type="entry name" value="GH"/>
</dbReference>
<evidence type="ECO:0000256" key="3">
    <source>
        <dbReference type="ARBA" id="ARBA00023277"/>
    </source>
</evidence>
<evidence type="ECO:0000259" key="5">
    <source>
        <dbReference type="SMART" id="SM00829"/>
    </source>
</evidence>
<dbReference type="Gene3D" id="3.20.20.70">
    <property type="entry name" value="Aldolase class I"/>
    <property type="match status" value="1"/>
</dbReference>
<dbReference type="InterPro" id="IPR013149">
    <property type="entry name" value="ADH-like_C"/>
</dbReference>
<dbReference type="SMART" id="SM00829">
    <property type="entry name" value="PKS_ER"/>
    <property type="match status" value="1"/>
</dbReference>
<dbReference type="OrthoDB" id="4664297at2759"/>
<comment type="similarity">
    <text evidence="2">Belongs to the glycosyl hydrolases 36 family.</text>
</comment>
<dbReference type="GO" id="GO:0016491">
    <property type="term" value="F:oxidoreductase activity"/>
    <property type="evidence" value="ECO:0007669"/>
    <property type="project" value="InterPro"/>
</dbReference>
<dbReference type="CDD" id="cd08276">
    <property type="entry name" value="MDR7"/>
    <property type="match status" value="1"/>
</dbReference>
<proteinExistence type="inferred from homology"/>
<evidence type="ECO:0000313" key="7">
    <source>
        <dbReference type="Proteomes" id="UP001147747"/>
    </source>
</evidence>
<dbReference type="GeneID" id="81366491"/>
<dbReference type="GO" id="GO:0004557">
    <property type="term" value="F:alpha-galactosidase activity"/>
    <property type="evidence" value="ECO:0007669"/>
    <property type="project" value="UniProtKB-EC"/>
</dbReference>
<dbReference type="EMBL" id="JAPZBU010000004">
    <property type="protein sequence ID" value="KAJ5408991.1"/>
    <property type="molecule type" value="Genomic_DNA"/>
</dbReference>
<dbReference type="SUPFAM" id="SSF51445">
    <property type="entry name" value="(Trans)glycosidases"/>
    <property type="match status" value="1"/>
</dbReference>
<dbReference type="PANTHER" id="PTHR31268">
    <property type="match status" value="1"/>
</dbReference>
<dbReference type="Gene3D" id="3.90.180.10">
    <property type="entry name" value="Medium-chain alcohol dehydrogenases, catalytic domain"/>
    <property type="match status" value="1"/>
</dbReference>
<evidence type="ECO:0000256" key="4">
    <source>
        <dbReference type="ARBA" id="ARBA00049426"/>
    </source>
</evidence>
<dbReference type="InterPro" id="IPR011032">
    <property type="entry name" value="GroES-like_sf"/>
</dbReference>
<dbReference type="Gene3D" id="3.40.50.720">
    <property type="entry name" value="NAD(P)-binding Rossmann-like Domain"/>
    <property type="match status" value="1"/>
</dbReference>
<protein>
    <recommendedName>
        <fullName evidence="5">Enoyl reductase (ER) domain-containing protein</fullName>
    </recommendedName>
</protein>
<dbReference type="InterPro" id="IPR013785">
    <property type="entry name" value="Aldolase_TIM"/>
</dbReference>
<dbReference type="InterPro" id="IPR013154">
    <property type="entry name" value="ADH-like_N"/>
</dbReference>
<dbReference type="RefSeq" id="XP_056493306.1">
    <property type="nucleotide sequence ID" value="XM_056627511.1"/>
</dbReference>
<name>A0A9X0BDU9_9EURO</name>
<dbReference type="Pfam" id="PF00107">
    <property type="entry name" value="ADH_zinc_N"/>
    <property type="match status" value="1"/>
</dbReference>
<evidence type="ECO:0000256" key="1">
    <source>
        <dbReference type="ARBA" id="ARBA00001255"/>
    </source>
</evidence>
<keyword evidence="3" id="KW-0119">Carbohydrate metabolism</keyword>
<dbReference type="SUPFAM" id="SSF51735">
    <property type="entry name" value="NAD(P)-binding Rossmann-fold domains"/>
    <property type="match status" value="1"/>
</dbReference>
<dbReference type="GO" id="GO:0047274">
    <property type="term" value="F:galactinol-sucrose galactosyltransferase activity"/>
    <property type="evidence" value="ECO:0007669"/>
    <property type="project" value="UniProtKB-EC"/>
</dbReference>
<evidence type="ECO:0000313" key="6">
    <source>
        <dbReference type="EMBL" id="KAJ5408991.1"/>
    </source>
</evidence>
<dbReference type="InterPro" id="IPR008811">
    <property type="entry name" value="Glycosyl_hydrolases_36"/>
</dbReference>
<accession>A0A9X0BDU9</accession>
<gene>
    <name evidence="6" type="ORF">N7509_002874</name>
</gene>
<reference evidence="6" key="1">
    <citation type="submission" date="2022-12" db="EMBL/GenBank/DDBJ databases">
        <authorList>
            <person name="Petersen C."/>
        </authorList>
    </citation>
    <scope>NUCLEOTIDE SEQUENCE</scope>
    <source>
        <strain evidence="6">IBT 29677</strain>
    </source>
</reference>
<dbReference type="Proteomes" id="UP001147747">
    <property type="component" value="Unassembled WGS sequence"/>
</dbReference>